<gene>
    <name evidence="6" type="ORF">Ocin01_16549</name>
</gene>
<protein>
    <recommendedName>
        <fullName evidence="2">peptide-methionine (S)-S-oxide reductase</fullName>
        <ecNumber evidence="2">1.8.4.11</ecNumber>
    </recommendedName>
    <alternativeName>
        <fullName evidence="4">Peptide-methionine (S)-S-oxide reductase</fullName>
    </alternativeName>
</protein>
<comment type="caution">
    <text evidence="6">The sequence shown here is derived from an EMBL/GenBank/DDBJ whole genome shotgun (WGS) entry which is preliminary data.</text>
</comment>
<dbReference type="EMBL" id="LJIJ01002151">
    <property type="protein sequence ID" value="ODM90132.1"/>
    <property type="molecule type" value="Genomic_DNA"/>
</dbReference>
<reference evidence="6 7" key="1">
    <citation type="journal article" date="2016" name="Genome Biol. Evol.">
        <title>Gene Family Evolution Reflects Adaptation to Soil Environmental Stressors in the Genome of the Collembolan Orchesella cincta.</title>
        <authorList>
            <person name="Faddeeva-Vakhrusheva A."/>
            <person name="Derks M.F."/>
            <person name="Anvar S.Y."/>
            <person name="Agamennone V."/>
            <person name="Suring W."/>
            <person name="Smit S."/>
            <person name="van Straalen N.M."/>
            <person name="Roelofs D."/>
        </authorList>
    </citation>
    <scope>NUCLEOTIDE SEQUENCE [LARGE SCALE GENOMIC DNA]</scope>
    <source>
        <tissue evidence="6">Mixed pool</tissue>
    </source>
</reference>
<dbReference type="SUPFAM" id="SSF55068">
    <property type="entry name" value="Peptide methionine sulfoxide reductase"/>
    <property type="match status" value="1"/>
</dbReference>
<dbReference type="Gene3D" id="3.30.1060.10">
    <property type="entry name" value="Peptide methionine sulphoxide reductase MsrA"/>
    <property type="match status" value="1"/>
</dbReference>
<sequence length="198" mass="23014">MGGCCSRKAKVDINKYSDFHQEDPPTPTNDCDKEFLPVTGENATFACGQFWNPQAQFSIDPGVIRTRVGYTTGKKMIPEFTDKFADHVAVVDIEFDPSKTSYEKLLDKFWHIHDPTMFNEKPFYTKILYHNIDQKHAAENWLMSLDRKLTKFNYKPPLKRVRTDIEPVKHIFLASMENQHHLLQQDEFLSQVVNCTTP</sequence>
<dbReference type="GO" id="GO:0008113">
    <property type="term" value="F:peptide-methionine (S)-S-oxide reductase activity"/>
    <property type="evidence" value="ECO:0007669"/>
    <property type="project" value="UniProtKB-EC"/>
</dbReference>
<dbReference type="STRING" id="48709.A0A1D2MB40"/>
<evidence type="ECO:0000256" key="4">
    <source>
        <dbReference type="ARBA" id="ARBA00030643"/>
    </source>
</evidence>
<keyword evidence="3" id="KW-0560">Oxidoreductase</keyword>
<evidence type="ECO:0000256" key="3">
    <source>
        <dbReference type="ARBA" id="ARBA00023002"/>
    </source>
</evidence>
<evidence type="ECO:0000256" key="2">
    <source>
        <dbReference type="ARBA" id="ARBA00012502"/>
    </source>
</evidence>
<dbReference type="PANTHER" id="PTHR43774:SF1">
    <property type="entry name" value="PEPTIDE METHIONINE SULFOXIDE REDUCTASE MSRA 2"/>
    <property type="match status" value="1"/>
</dbReference>
<dbReference type="InterPro" id="IPR036509">
    <property type="entry name" value="Met_Sox_Rdtase_MsrA_sf"/>
</dbReference>
<proteinExistence type="inferred from homology"/>
<name>A0A1D2MB40_ORCCI</name>
<comment type="similarity">
    <text evidence="1">Belongs to the MsrA Met sulfoxide reductase family.</text>
</comment>
<organism evidence="6 7">
    <name type="scientific">Orchesella cincta</name>
    <name type="common">Springtail</name>
    <name type="synonym">Podura cincta</name>
    <dbReference type="NCBI Taxonomy" id="48709"/>
    <lineage>
        <taxon>Eukaryota</taxon>
        <taxon>Metazoa</taxon>
        <taxon>Ecdysozoa</taxon>
        <taxon>Arthropoda</taxon>
        <taxon>Hexapoda</taxon>
        <taxon>Collembola</taxon>
        <taxon>Entomobryomorpha</taxon>
        <taxon>Entomobryoidea</taxon>
        <taxon>Orchesellidae</taxon>
        <taxon>Orchesellinae</taxon>
        <taxon>Orchesella</taxon>
    </lineage>
</organism>
<evidence type="ECO:0000313" key="7">
    <source>
        <dbReference type="Proteomes" id="UP000094527"/>
    </source>
</evidence>
<dbReference type="Pfam" id="PF01625">
    <property type="entry name" value="PMSR"/>
    <property type="match status" value="1"/>
</dbReference>
<keyword evidence="7" id="KW-1185">Reference proteome</keyword>
<dbReference type="OrthoDB" id="77405at2759"/>
<evidence type="ECO:0000256" key="1">
    <source>
        <dbReference type="ARBA" id="ARBA00005591"/>
    </source>
</evidence>
<dbReference type="EC" id="1.8.4.11" evidence="2"/>
<accession>A0A1D2MB40</accession>
<evidence type="ECO:0000259" key="5">
    <source>
        <dbReference type="Pfam" id="PF01625"/>
    </source>
</evidence>
<dbReference type="Proteomes" id="UP000094527">
    <property type="component" value="Unassembled WGS sequence"/>
</dbReference>
<evidence type="ECO:0000313" key="6">
    <source>
        <dbReference type="EMBL" id="ODM90132.1"/>
    </source>
</evidence>
<feature type="domain" description="Peptide methionine sulphoxide reductase MsrA" evidence="5">
    <location>
        <begin position="43"/>
        <end position="184"/>
    </location>
</feature>
<dbReference type="InterPro" id="IPR002569">
    <property type="entry name" value="Met_Sox_Rdtase_MsrA_dom"/>
</dbReference>
<dbReference type="PANTHER" id="PTHR43774">
    <property type="entry name" value="PEPTIDE METHIONINE SULFOXIDE REDUCTASE"/>
    <property type="match status" value="1"/>
</dbReference>
<dbReference type="AlphaFoldDB" id="A0A1D2MB40"/>